<evidence type="ECO:0000256" key="1">
    <source>
        <dbReference type="ARBA" id="ARBA00022692"/>
    </source>
</evidence>
<feature type="transmembrane region" description="Helical" evidence="4">
    <location>
        <begin position="116"/>
        <end position="139"/>
    </location>
</feature>
<evidence type="ECO:0000256" key="3">
    <source>
        <dbReference type="ARBA" id="ARBA00023136"/>
    </source>
</evidence>
<dbReference type="EMBL" id="CACVKT020007616">
    <property type="protein sequence ID" value="CAC5408982.1"/>
    <property type="molecule type" value="Genomic_DNA"/>
</dbReference>
<proteinExistence type="predicted"/>
<evidence type="ECO:0000313" key="6">
    <source>
        <dbReference type="Proteomes" id="UP000507470"/>
    </source>
</evidence>
<dbReference type="PANTHER" id="PTHR23121:SF9">
    <property type="entry name" value="SODIUM-DEPENDENT GLUCOSE TRANSPORTER 1"/>
    <property type="match status" value="1"/>
</dbReference>
<keyword evidence="3 4" id="KW-0472">Membrane</keyword>
<feature type="transmembrane region" description="Helical" evidence="4">
    <location>
        <begin position="92"/>
        <end position="110"/>
    </location>
</feature>
<evidence type="ECO:0000313" key="5">
    <source>
        <dbReference type="EMBL" id="CAC5408982.1"/>
    </source>
</evidence>
<keyword evidence="6" id="KW-1185">Reference proteome</keyword>
<dbReference type="Gene3D" id="1.20.1250.20">
    <property type="entry name" value="MFS general substrate transporter like domains"/>
    <property type="match status" value="2"/>
</dbReference>
<protein>
    <recommendedName>
        <fullName evidence="7">NAGLT1</fullName>
    </recommendedName>
</protein>
<dbReference type="PANTHER" id="PTHR23121">
    <property type="entry name" value="SODIUM-DEPENDENT GLUCOSE TRANSPORTER 1"/>
    <property type="match status" value="1"/>
</dbReference>
<feature type="transmembrane region" description="Helical" evidence="4">
    <location>
        <begin position="385"/>
        <end position="406"/>
    </location>
</feature>
<keyword evidence="1 4" id="KW-0812">Transmembrane</keyword>
<dbReference type="InterPro" id="IPR036259">
    <property type="entry name" value="MFS_trans_sf"/>
</dbReference>
<dbReference type="Pfam" id="PF07690">
    <property type="entry name" value="MFS_1"/>
    <property type="match status" value="1"/>
</dbReference>
<keyword evidence="2 4" id="KW-1133">Transmembrane helix</keyword>
<dbReference type="Proteomes" id="UP000507470">
    <property type="component" value="Unassembled WGS sequence"/>
</dbReference>
<dbReference type="InterPro" id="IPR011701">
    <property type="entry name" value="MFS"/>
</dbReference>
<dbReference type="GO" id="GO:0022857">
    <property type="term" value="F:transmembrane transporter activity"/>
    <property type="evidence" value="ECO:0007669"/>
    <property type="project" value="InterPro"/>
</dbReference>
<feature type="transmembrane region" description="Helical" evidence="4">
    <location>
        <begin position="333"/>
        <end position="353"/>
    </location>
</feature>
<sequence>MESKENDDKKQTELETYTTTQKVTKTAVLVFTWLTIGLFNEITGPTQKDLIIKTNSDYELVSRTISGQSVGYFIGAIIGGPLIDKYEKWCDVTIAICLDFAAVAIFAAPYATNINILWALLAIAASFEGVVNIVGQRVLIQLWDKKATGPLHLLHFGFGMGSVLAPQIANPFLAVLAPSLENVTSTVMPNVSLVQNVLVTSIQNTSHFPRTNSTNKNTTVEYLKESKIETAYLIVAIVIASVSIVYYFYQFCSRHIMLTPEKQVDAKESNFRKVVRLVDPATCTDGDRWFGIQIFIVLFLCFFNIGGGDALYGKFIRSYSIDKHKFSGDDASLINTVYWISFAVGRFIGIFTGRFIPIRILLPLEISGALVTGILLEIFAHENDLALWILTIMMGLCVGPIFPSGLGWANAHLEVTGVAITLIVMGMALGAMSYLWVIGYLYQHHGYDMFFHQMTFYGAIVLFFTILMTIVVKMHSGKFEKKEKQKQIEHEKSETKVYVTTSVTNLIPDFKGDTSNELNGYYNAIDSDIIEDTRL</sequence>
<feature type="transmembrane region" description="Helical" evidence="4">
    <location>
        <begin position="230"/>
        <end position="249"/>
    </location>
</feature>
<reference evidence="5 6" key="1">
    <citation type="submission" date="2020-06" db="EMBL/GenBank/DDBJ databases">
        <authorList>
            <person name="Li R."/>
            <person name="Bekaert M."/>
        </authorList>
    </citation>
    <scope>NUCLEOTIDE SEQUENCE [LARGE SCALE GENOMIC DNA]</scope>
    <source>
        <strain evidence="6">wild</strain>
    </source>
</reference>
<accession>A0A6J8DN08</accession>
<organism evidence="5 6">
    <name type="scientific">Mytilus coruscus</name>
    <name type="common">Sea mussel</name>
    <dbReference type="NCBI Taxonomy" id="42192"/>
    <lineage>
        <taxon>Eukaryota</taxon>
        <taxon>Metazoa</taxon>
        <taxon>Spiralia</taxon>
        <taxon>Lophotrochozoa</taxon>
        <taxon>Mollusca</taxon>
        <taxon>Bivalvia</taxon>
        <taxon>Autobranchia</taxon>
        <taxon>Pteriomorphia</taxon>
        <taxon>Mytilida</taxon>
        <taxon>Mytiloidea</taxon>
        <taxon>Mytilidae</taxon>
        <taxon>Mytilinae</taxon>
        <taxon>Mytilus</taxon>
    </lineage>
</organism>
<evidence type="ECO:0000256" key="2">
    <source>
        <dbReference type="ARBA" id="ARBA00022989"/>
    </source>
</evidence>
<dbReference type="OrthoDB" id="546893at2759"/>
<feature type="transmembrane region" description="Helical" evidence="4">
    <location>
        <begin position="360"/>
        <end position="379"/>
    </location>
</feature>
<name>A0A6J8DN08_MYTCO</name>
<gene>
    <name evidence="5" type="ORF">MCOR_42317</name>
</gene>
<feature type="transmembrane region" description="Helical" evidence="4">
    <location>
        <begin position="294"/>
        <end position="313"/>
    </location>
</feature>
<dbReference type="SUPFAM" id="SSF103473">
    <property type="entry name" value="MFS general substrate transporter"/>
    <property type="match status" value="1"/>
</dbReference>
<evidence type="ECO:0000256" key="4">
    <source>
        <dbReference type="SAM" id="Phobius"/>
    </source>
</evidence>
<feature type="transmembrane region" description="Helical" evidence="4">
    <location>
        <begin position="151"/>
        <end position="169"/>
    </location>
</feature>
<feature type="transmembrane region" description="Helical" evidence="4">
    <location>
        <begin position="418"/>
        <end position="442"/>
    </location>
</feature>
<evidence type="ECO:0008006" key="7">
    <source>
        <dbReference type="Google" id="ProtNLM"/>
    </source>
</evidence>
<feature type="transmembrane region" description="Helical" evidence="4">
    <location>
        <begin position="454"/>
        <end position="472"/>
    </location>
</feature>
<dbReference type="AlphaFoldDB" id="A0A6J8DN08"/>